<comment type="function">
    <text evidence="6">Bidirectionally degrades single-stranded DNA into large acid-insoluble oligonucleotides, which are then degraded further into small acid-soluble oligonucleotides.</text>
</comment>
<evidence type="ECO:0000256" key="1">
    <source>
        <dbReference type="ARBA" id="ARBA00009998"/>
    </source>
</evidence>
<evidence type="ECO:0000256" key="6">
    <source>
        <dbReference type="HAMAP-Rule" id="MF_00337"/>
    </source>
</evidence>
<dbReference type="EC" id="3.1.11.6" evidence="6"/>
<accession>A0ABT0GJ87</accession>
<dbReference type="NCBIfam" id="TIGR01280">
    <property type="entry name" value="xseB"/>
    <property type="match status" value="1"/>
</dbReference>
<keyword evidence="3 6" id="KW-0540">Nuclease</keyword>
<dbReference type="PIRSF" id="PIRSF006488">
    <property type="entry name" value="Exonuc_VII_S"/>
    <property type="match status" value="1"/>
</dbReference>
<evidence type="ECO:0000256" key="5">
    <source>
        <dbReference type="ARBA" id="ARBA00022839"/>
    </source>
</evidence>
<dbReference type="InterPro" id="IPR003761">
    <property type="entry name" value="Exonuc_VII_S"/>
</dbReference>
<dbReference type="SUPFAM" id="SSF116842">
    <property type="entry name" value="XseB-like"/>
    <property type="match status" value="1"/>
</dbReference>
<evidence type="ECO:0000256" key="2">
    <source>
        <dbReference type="ARBA" id="ARBA00022490"/>
    </source>
</evidence>
<dbReference type="EMBL" id="JALNMH010000008">
    <property type="protein sequence ID" value="MCK7594075.1"/>
    <property type="molecule type" value="Genomic_DNA"/>
</dbReference>
<evidence type="ECO:0000256" key="3">
    <source>
        <dbReference type="ARBA" id="ARBA00022722"/>
    </source>
</evidence>
<proteinExistence type="inferred from homology"/>
<keyword evidence="4 6" id="KW-0378">Hydrolase</keyword>
<evidence type="ECO:0000256" key="4">
    <source>
        <dbReference type="ARBA" id="ARBA00022801"/>
    </source>
</evidence>
<comment type="subcellular location">
    <subcellularLocation>
        <location evidence="6">Cytoplasm</location>
    </subcellularLocation>
</comment>
<dbReference type="NCBIfam" id="NF002140">
    <property type="entry name" value="PRK00977.1-4"/>
    <property type="match status" value="1"/>
</dbReference>
<dbReference type="RefSeq" id="WP_248209025.1">
    <property type="nucleotide sequence ID" value="NZ_JALNMH010000008.1"/>
</dbReference>
<dbReference type="GO" id="GO:0008855">
    <property type="term" value="F:exodeoxyribonuclease VII activity"/>
    <property type="evidence" value="ECO:0007669"/>
    <property type="project" value="UniProtKB-EC"/>
</dbReference>
<dbReference type="PANTHER" id="PTHR34137:SF1">
    <property type="entry name" value="EXODEOXYRIBONUCLEASE 7 SMALL SUBUNIT"/>
    <property type="match status" value="1"/>
</dbReference>
<comment type="caution">
    <text evidence="7">The sequence shown here is derived from an EMBL/GenBank/DDBJ whole genome shotgun (WGS) entry which is preliminary data.</text>
</comment>
<dbReference type="Gene3D" id="1.10.287.1040">
    <property type="entry name" value="Exonuclease VII, small subunit"/>
    <property type="match status" value="1"/>
</dbReference>
<comment type="subunit">
    <text evidence="6">Heterooligomer composed of large and small subunits.</text>
</comment>
<dbReference type="Proteomes" id="UP001431449">
    <property type="component" value="Unassembled WGS sequence"/>
</dbReference>
<dbReference type="InterPro" id="IPR037004">
    <property type="entry name" value="Exonuc_VII_ssu_sf"/>
</dbReference>
<dbReference type="Pfam" id="PF02609">
    <property type="entry name" value="Exonuc_VII_S"/>
    <property type="match status" value="1"/>
</dbReference>
<evidence type="ECO:0000313" key="8">
    <source>
        <dbReference type="Proteomes" id="UP001431449"/>
    </source>
</evidence>
<keyword evidence="8" id="KW-1185">Reference proteome</keyword>
<keyword evidence="2 6" id="KW-0963">Cytoplasm</keyword>
<comment type="catalytic activity">
    <reaction evidence="6">
        <text>Exonucleolytic cleavage in either 5'- to 3'- or 3'- to 5'-direction to yield nucleoside 5'-phosphates.</text>
        <dbReference type="EC" id="3.1.11.6"/>
    </reaction>
</comment>
<reference evidence="7" key="1">
    <citation type="submission" date="2022-04" db="EMBL/GenBank/DDBJ databases">
        <title>Lysobacter sp. CAU 1642 isolated from sea sand.</title>
        <authorList>
            <person name="Kim W."/>
        </authorList>
    </citation>
    <scope>NUCLEOTIDE SEQUENCE</scope>
    <source>
        <strain evidence="7">CAU 1642</strain>
    </source>
</reference>
<keyword evidence="5 6" id="KW-0269">Exonuclease</keyword>
<name>A0ABT0GJ87_9GAMM</name>
<comment type="similarity">
    <text evidence="1 6">Belongs to the XseB family.</text>
</comment>
<organism evidence="7 8">
    <name type="scientific">Pseudomarimonas salicorniae</name>
    <dbReference type="NCBI Taxonomy" id="2933270"/>
    <lineage>
        <taxon>Bacteria</taxon>
        <taxon>Pseudomonadati</taxon>
        <taxon>Pseudomonadota</taxon>
        <taxon>Gammaproteobacteria</taxon>
        <taxon>Lysobacterales</taxon>
        <taxon>Lysobacteraceae</taxon>
        <taxon>Pseudomarimonas</taxon>
    </lineage>
</organism>
<dbReference type="PANTHER" id="PTHR34137">
    <property type="entry name" value="EXODEOXYRIBONUCLEASE 7 SMALL SUBUNIT"/>
    <property type="match status" value="1"/>
</dbReference>
<protein>
    <recommendedName>
        <fullName evidence="6">Exodeoxyribonuclease 7 small subunit</fullName>
        <ecNumber evidence="6">3.1.11.6</ecNumber>
    </recommendedName>
    <alternativeName>
        <fullName evidence="6">Exodeoxyribonuclease VII small subunit</fullName>
        <shortName evidence="6">Exonuclease VII small subunit</shortName>
    </alternativeName>
</protein>
<sequence>MAKTPPPPKDDHPVADFERSLDELEQLVQKLESGDLSLDESLKAYERGIALYRGCHGALEQAELRVRMLSDPENPDSAVPFDER</sequence>
<dbReference type="HAMAP" id="MF_00337">
    <property type="entry name" value="Exonuc_7_S"/>
    <property type="match status" value="1"/>
</dbReference>
<gene>
    <name evidence="6" type="primary">xseB</name>
    <name evidence="7" type="ORF">M0G41_10360</name>
</gene>
<evidence type="ECO:0000313" key="7">
    <source>
        <dbReference type="EMBL" id="MCK7594075.1"/>
    </source>
</evidence>